<dbReference type="EMBL" id="CP071463">
    <property type="protein sequence ID" value="QSW85517.1"/>
    <property type="molecule type" value="Genomic_DNA"/>
</dbReference>
<evidence type="ECO:0000313" key="3">
    <source>
        <dbReference type="EMBL" id="QSW85517.1"/>
    </source>
</evidence>
<feature type="domain" description="SPW repeat-containing integral membrane" evidence="2">
    <location>
        <begin position="18"/>
        <end position="115"/>
    </location>
</feature>
<evidence type="ECO:0000313" key="4">
    <source>
        <dbReference type="Proteomes" id="UP000663191"/>
    </source>
</evidence>
<protein>
    <recommendedName>
        <fullName evidence="2">SPW repeat-containing integral membrane domain-containing protein</fullName>
    </recommendedName>
</protein>
<keyword evidence="1" id="KW-0812">Transmembrane</keyword>
<dbReference type="RefSeq" id="WP_207270701.1">
    <property type="nucleotide sequence ID" value="NZ_CP071463.1"/>
</dbReference>
<dbReference type="KEGG" id="hlo:J0X27_01330"/>
<dbReference type="OrthoDB" id="156873at2157"/>
<proteinExistence type="predicted"/>
<dbReference type="InterPro" id="IPR005530">
    <property type="entry name" value="SPW"/>
</dbReference>
<gene>
    <name evidence="3" type="ORF">J0X27_01330</name>
</gene>
<accession>A0A8A2UA56</accession>
<feature type="transmembrane region" description="Helical" evidence="1">
    <location>
        <begin position="98"/>
        <end position="119"/>
    </location>
</feature>
<evidence type="ECO:0000259" key="2">
    <source>
        <dbReference type="Pfam" id="PF03779"/>
    </source>
</evidence>
<feature type="transmembrane region" description="Helical" evidence="1">
    <location>
        <begin position="43"/>
        <end position="61"/>
    </location>
</feature>
<keyword evidence="4" id="KW-1185">Reference proteome</keyword>
<name>A0A8A2UA56_9EURY</name>
<reference evidence="3 4" key="1">
    <citation type="journal article" date="2006" name="Int. J. Syst. Evol. Microbiol.">
        <title>Haloterrigena longa sp. nov. and Haloterrigena limicola sp. nov., extremely halophilic archaea isolated from a salt lake.</title>
        <authorList>
            <person name="Cui H.L."/>
            <person name="Tohty D."/>
            <person name="Zhou P.J."/>
            <person name="Liu S.J."/>
        </authorList>
    </citation>
    <scope>NUCLEOTIDE SEQUENCE [LARGE SCALE GENOMIC DNA]</scope>
    <source>
        <strain evidence="3 4">ABH32</strain>
    </source>
</reference>
<sequence>MSRTRSADGAAVLVERTAGLTAALGAFVMVSSAVFTITDTMGIHNVLVGAVVALIASVQAYRVSTTHSPNVVLAALLAVLGVWIAVAPIVLFDVSRELVLGVNGVSGALIAILSLAGVYGSLRTSKPTAATA</sequence>
<dbReference type="GeneID" id="63182344"/>
<dbReference type="Pfam" id="PF03779">
    <property type="entry name" value="SPW"/>
    <property type="match status" value="1"/>
</dbReference>
<organism evidence="3 4">
    <name type="scientific">Natrinema longum</name>
    <dbReference type="NCBI Taxonomy" id="370324"/>
    <lineage>
        <taxon>Archaea</taxon>
        <taxon>Methanobacteriati</taxon>
        <taxon>Methanobacteriota</taxon>
        <taxon>Stenosarchaea group</taxon>
        <taxon>Halobacteria</taxon>
        <taxon>Halobacteriales</taxon>
        <taxon>Natrialbaceae</taxon>
        <taxon>Natrinema</taxon>
    </lineage>
</organism>
<feature type="transmembrane region" description="Helical" evidence="1">
    <location>
        <begin position="73"/>
        <end position="92"/>
    </location>
</feature>
<dbReference type="Proteomes" id="UP000663191">
    <property type="component" value="Chromosome"/>
</dbReference>
<feature type="transmembrane region" description="Helical" evidence="1">
    <location>
        <begin position="20"/>
        <end position="37"/>
    </location>
</feature>
<dbReference type="AlphaFoldDB" id="A0A8A2UA56"/>
<evidence type="ECO:0000256" key="1">
    <source>
        <dbReference type="SAM" id="Phobius"/>
    </source>
</evidence>
<keyword evidence="1" id="KW-1133">Transmembrane helix</keyword>
<keyword evidence="1" id="KW-0472">Membrane</keyword>